<dbReference type="Proteomes" id="UP000003704">
    <property type="component" value="Unassembled WGS sequence"/>
</dbReference>
<evidence type="ECO:0000256" key="1">
    <source>
        <dbReference type="SAM" id="SignalP"/>
    </source>
</evidence>
<feature type="signal peptide" evidence="1">
    <location>
        <begin position="1"/>
        <end position="22"/>
    </location>
</feature>
<evidence type="ECO:0000313" key="3">
    <source>
        <dbReference type="Proteomes" id="UP000003704"/>
    </source>
</evidence>
<dbReference type="InterPro" id="IPR021241">
    <property type="entry name" value="CsiV"/>
</dbReference>
<dbReference type="EMBL" id="AKGD01000003">
    <property type="protein sequence ID" value="EIT68293.1"/>
    <property type="molecule type" value="Genomic_DNA"/>
</dbReference>
<dbReference type="Pfam" id="PF10972">
    <property type="entry name" value="CsiV"/>
    <property type="match status" value="1"/>
</dbReference>
<dbReference type="STRING" id="1172194.WQQ_34880"/>
<accession>I8T3K1</accession>
<sequence length="210" mass="22558">MRRKLAAALLGLMTLLPHFAIAADATYRVDLIVFVDLWHSGDEAGIAPGSPNLSNAIRLEDVAALRAAGIEVLPDEQFGLDAEWKNLRYSKQFKPLVRLAWTQRNPPTERGPAIRIQVGGAAGGGDTSAAAVDSAGSGPQVQGSVALLLSRYLHLDVDLQYVEDGSAWALDERRRMRRDEIHHLDSPRLGVLAKVGKASGADNDAAPPPQ</sequence>
<gene>
    <name evidence="2" type="ORF">WQQ_34880</name>
</gene>
<protein>
    <submittedName>
        <fullName evidence="2">Uncharacterized protein</fullName>
    </submittedName>
</protein>
<keyword evidence="1" id="KW-0732">Signal</keyword>
<dbReference type="AlphaFoldDB" id="I8T3K1"/>
<comment type="caution">
    <text evidence="2">The sequence shown here is derived from an EMBL/GenBank/DDBJ whole genome shotgun (WGS) entry which is preliminary data.</text>
</comment>
<feature type="chain" id="PRO_5003714079" evidence="1">
    <location>
        <begin position="23"/>
        <end position="210"/>
    </location>
</feature>
<name>I8T3K1_9GAMM</name>
<proteinExistence type="predicted"/>
<reference evidence="2 3" key="1">
    <citation type="journal article" date="2012" name="J. Bacteriol.">
        <title>Genome Sequence of n-Alkane-Degrading Hydrocarboniphaga effusa Strain AP103T (ATCC BAA-332T).</title>
        <authorList>
            <person name="Chang H.K."/>
            <person name="Zylstra G.J."/>
            <person name="Chae J.C."/>
        </authorList>
    </citation>
    <scope>NUCLEOTIDE SEQUENCE [LARGE SCALE GENOMIC DNA]</scope>
    <source>
        <strain evidence="2 3">AP103</strain>
    </source>
</reference>
<evidence type="ECO:0000313" key="2">
    <source>
        <dbReference type="EMBL" id="EIT68293.1"/>
    </source>
</evidence>
<dbReference type="PATRIC" id="fig|1172194.4.peg.3385"/>
<keyword evidence="3" id="KW-1185">Reference proteome</keyword>
<organism evidence="2 3">
    <name type="scientific">Hydrocarboniphaga effusa AP103</name>
    <dbReference type="NCBI Taxonomy" id="1172194"/>
    <lineage>
        <taxon>Bacteria</taxon>
        <taxon>Pseudomonadati</taxon>
        <taxon>Pseudomonadota</taxon>
        <taxon>Gammaproteobacteria</taxon>
        <taxon>Nevskiales</taxon>
        <taxon>Nevskiaceae</taxon>
        <taxon>Hydrocarboniphaga</taxon>
    </lineage>
</organism>
<dbReference type="RefSeq" id="WP_007186427.1">
    <property type="nucleotide sequence ID" value="NZ_AKGD01000003.1"/>
</dbReference>
<dbReference type="OrthoDB" id="5566524at2"/>